<keyword evidence="3" id="KW-1185">Reference proteome</keyword>
<accession>A0A4P9VW91</accession>
<protein>
    <submittedName>
        <fullName evidence="2">Uncharacterized protein</fullName>
    </submittedName>
</protein>
<name>A0A4P9VW91_9FUNG</name>
<dbReference type="AlphaFoldDB" id="A0A4P9VW91"/>
<gene>
    <name evidence="2" type="ORF">BDK51DRAFT_44351</name>
</gene>
<feature type="compositionally biased region" description="Basic and acidic residues" evidence="1">
    <location>
        <begin position="136"/>
        <end position="145"/>
    </location>
</feature>
<dbReference type="Proteomes" id="UP000269721">
    <property type="component" value="Unassembled WGS sequence"/>
</dbReference>
<dbReference type="EMBL" id="ML000660">
    <property type="protein sequence ID" value="RKO83954.1"/>
    <property type="molecule type" value="Genomic_DNA"/>
</dbReference>
<evidence type="ECO:0000313" key="3">
    <source>
        <dbReference type="Proteomes" id="UP000269721"/>
    </source>
</evidence>
<reference evidence="3" key="1">
    <citation type="journal article" date="2018" name="Nat. Microbiol.">
        <title>Leveraging single-cell genomics to expand the fungal tree of life.</title>
        <authorList>
            <person name="Ahrendt S.R."/>
            <person name="Quandt C.A."/>
            <person name="Ciobanu D."/>
            <person name="Clum A."/>
            <person name="Salamov A."/>
            <person name="Andreopoulos B."/>
            <person name="Cheng J.F."/>
            <person name="Woyke T."/>
            <person name="Pelin A."/>
            <person name="Henrissat B."/>
            <person name="Reynolds N.K."/>
            <person name="Benny G.L."/>
            <person name="Smith M.E."/>
            <person name="James T.Y."/>
            <person name="Grigoriev I.V."/>
        </authorList>
    </citation>
    <scope>NUCLEOTIDE SEQUENCE [LARGE SCALE GENOMIC DNA]</scope>
</reference>
<evidence type="ECO:0000256" key="1">
    <source>
        <dbReference type="SAM" id="MobiDB-lite"/>
    </source>
</evidence>
<sequence length="153" mass="16135">MLRAAWGHSRLRPLRALPVHASIFQASLAHPVIPAARRLASSSAAVATLRKVASLQQRIGERDAEWVSRIVEAAEGETPFRVAVVGENASATSSFVNALLASPVPVVSEEAPGKVVTIRQAIVPQGREGGGGEGRVVSDLRREGDESIAMARS</sequence>
<organism evidence="2 3">
    <name type="scientific">Blyttiomyces helicus</name>
    <dbReference type="NCBI Taxonomy" id="388810"/>
    <lineage>
        <taxon>Eukaryota</taxon>
        <taxon>Fungi</taxon>
        <taxon>Fungi incertae sedis</taxon>
        <taxon>Chytridiomycota</taxon>
        <taxon>Chytridiomycota incertae sedis</taxon>
        <taxon>Chytridiomycetes</taxon>
        <taxon>Chytridiomycetes incertae sedis</taxon>
        <taxon>Blyttiomyces</taxon>
    </lineage>
</organism>
<proteinExistence type="predicted"/>
<feature type="region of interest" description="Disordered" evidence="1">
    <location>
        <begin position="126"/>
        <end position="153"/>
    </location>
</feature>
<evidence type="ECO:0000313" key="2">
    <source>
        <dbReference type="EMBL" id="RKO83954.1"/>
    </source>
</evidence>